<evidence type="ECO:0000256" key="2">
    <source>
        <dbReference type="ARBA" id="ARBA00004738"/>
    </source>
</evidence>
<evidence type="ECO:0000256" key="4">
    <source>
        <dbReference type="ARBA" id="ARBA00012801"/>
    </source>
</evidence>
<dbReference type="EC" id="1.4.3.5" evidence="4"/>
<proteinExistence type="predicted"/>
<accession>A0A6B2LI60</accession>
<dbReference type="PANTHER" id="PTHR10851:SF0">
    <property type="entry name" value="PYRIDOXINE-5'-PHOSPHATE OXIDASE"/>
    <property type="match status" value="1"/>
</dbReference>
<dbReference type="InterPro" id="IPR011576">
    <property type="entry name" value="Pyridox_Oxase_N"/>
</dbReference>
<dbReference type="UniPathway" id="UPA01068">
    <property type="reaction ID" value="UER00304"/>
</dbReference>
<dbReference type="GO" id="GO:0008615">
    <property type="term" value="P:pyridoxine biosynthetic process"/>
    <property type="evidence" value="ECO:0007669"/>
    <property type="project" value="InterPro"/>
</dbReference>
<comment type="pathway">
    <text evidence="2">Cofactor metabolism; pyridoxal 5'-phosphate salvage; pyridoxal 5'-phosphate from pyridoxamine 5'-phosphate: step 1/1.</text>
</comment>
<dbReference type="Gene3D" id="2.30.110.10">
    <property type="entry name" value="Electron Transport, Fmn-binding Protein, Chain A"/>
    <property type="match status" value="1"/>
</dbReference>
<dbReference type="InterPro" id="IPR000659">
    <property type="entry name" value="Pyridox_Oxase"/>
</dbReference>
<evidence type="ECO:0000256" key="5">
    <source>
        <dbReference type="ARBA" id="ARBA00022630"/>
    </source>
</evidence>
<keyword evidence="5" id="KW-0285">Flavoprotein</keyword>
<dbReference type="PIRSF" id="PIRSF000190">
    <property type="entry name" value="Pyd_amn-ph_oxd"/>
    <property type="match status" value="1"/>
</dbReference>
<organism evidence="9">
    <name type="scientific">Arcella intermedia</name>
    <dbReference type="NCBI Taxonomy" id="1963864"/>
    <lineage>
        <taxon>Eukaryota</taxon>
        <taxon>Amoebozoa</taxon>
        <taxon>Tubulinea</taxon>
        <taxon>Elardia</taxon>
        <taxon>Arcellinida</taxon>
        <taxon>Sphaerothecina</taxon>
        <taxon>Arcellidae</taxon>
        <taxon>Arcella</taxon>
    </lineage>
</organism>
<evidence type="ECO:0000256" key="7">
    <source>
        <dbReference type="ARBA" id="ARBA00023002"/>
    </source>
</evidence>
<evidence type="ECO:0000313" key="9">
    <source>
        <dbReference type="EMBL" id="NDV36368.1"/>
    </source>
</evidence>
<dbReference type="Pfam" id="PF01243">
    <property type="entry name" value="PNPOx_N"/>
    <property type="match status" value="1"/>
</dbReference>
<dbReference type="SUPFAM" id="SSF50475">
    <property type="entry name" value="FMN-binding split barrel"/>
    <property type="match status" value="1"/>
</dbReference>
<keyword evidence="7" id="KW-0560">Oxidoreductase</keyword>
<comment type="cofactor">
    <cofactor evidence="1">
        <name>FMN</name>
        <dbReference type="ChEBI" id="CHEBI:58210"/>
    </cofactor>
</comment>
<dbReference type="PANTHER" id="PTHR10851">
    <property type="entry name" value="PYRIDOXINE-5-PHOSPHATE OXIDASE"/>
    <property type="match status" value="1"/>
</dbReference>
<sequence>MEFDSFQTHPINSEPLVEFGEWYKAARRTPSRWAHNFALATVDEGGGPQSRTVSLHSFDERGFVFCSNYVGPKAVQIESNPKVSMYFTWEGLRRTVRINGTCTKIPRQETEILYNKCRPEEKLYFYSSSQGMDHPFNQSTPYNSHEEFLNYQETMKHSFGIGKYFFITGEEKSIPLPENWGGFRIEPHSIEFLDLSKTKLGRFIYVKQNGTWTKQYLVM</sequence>
<dbReference type="InterPro" id="IPR012349">
    <property type="entry name" value="Split_barrel_FMN-bd"/>
</dbReference>
<keyword evidence="6" id="KW-0288">FMN</keyword>
<protein>
    <recommendedName>
        <fullName evidence="4">pyridoxal 5'-phosphate synthase</fullName>
        <ecNumber evidence="4">1.4.3.5</ecNumber>
    </recommendedName>
</protein>
<dbReference type="EMBL" id="GIBP01007399">
    <property type="protein sequence ID" value="NDV36368.1"/>
    <property type="molecule type" value="Transcribed_RNA"/>
</dbReference>
<dbReference type="GO" id="GO:0004733">
    <property type="term" value="F:pyridoxamine phosphate oxidase activity"/>
    <property type="evidence" value="ECO:0007669"/>
    <property type="project" value="UniProtKB-EC"/>
</dbReference>
<comment type="pathway">
    <text evidence="3">Cofactor metabolism; pyridoxal 5'-phosphate salvage; pyridoxal 5'-phosphate from pyridoxine 5'-phosphate: step 1/1.</text>
</comment>
<evidence type="ECO:0000256" key="6">
    <source>
        <dbReference type="ARBA" id="ARBA00022643"/>
    </source>
</evidence>
<reference evidence="9" key="1">
    <citation type="journal article" date="2020" name="J. Eukaryot. Microbiol.">
        <title>De novo Sequencing, Assembly and Annotation of the Transcriptome for the Free-Living Testate Amoeba Arcella intermedia.</title>
        <authorList>
            <person name="Ribeiro G.M."/>
            <person name="Porfirio-Sousa A.L."/>
            <person name="Maurer-Alcala X.X."/>
            <person name="Katz L.A."/>
            <person name="Lahr D.J.G."/>
        </authorList>
    </citation>
    <scope>NUCLEOTIDE SEQUENCE</scope>
</reference>
<dbReference type="GO" id="GO:0010181">
    <property type="term" value="F:FMN binding"/>
    <property type="evidence" value="ECO:0007669"/>
    <property type="project" value="InterPro"/>
</dbReference>
<dbReference type="AlphaFoldDB" id="A0A6B2LI60"/>
<name>A0A6B2LI60_9EUKA</name>
<evidence type="ECO:0000259" key="8">
    <source>
        <dbReference type="Pfam" id="PF01243"/>
    </source>
</evidence>
<evidence type="ECO:0000256" key="1">
    <source>
        <dbReference type="ARBA" id="ARBA00001917"/>
    </source>
</evidence>
<feature type="domain" description="Pyridoxamine 5'-phosphate oxidase N-terminal" evidence="8">
    <location>
        <begin position="37"/>
        <end position="109"/>
    </location>
</feature>
<evidence type="ECO:0000256" key="3">
    <source>
        <dbReference type="ARBA" id="ARBA00005037"/>
    </source>
</evidence>